<dbReference type="Proteomes" id="UP000270620">
    <property type="component" value="Unassembled WGS sequence"/>
</dbReference>
<dbReference type="EMBL" id="RWBG01000003">
    <property type="protein sequence ID" value="RSK39985.1"/>
    <property type="molecule type" value="Genomic_DNA"/>
</dbReference>
<name>A0A3R9UTU9_9FLAO</name>
<feature type="domain" description="GIY-YIG" evidence="1">
    <location>
        <begin position="25"/>
        <end position="211"/>
    </location>
</feature>
<evidence type="ECO:0000313" key="2">
    <source>
        <dbReference type="EMBL" id="RSK39985.1"/>
    </source>
</evidence>
<gene>
    <name evidence="2" type="ORF">EJA19_08880</name>
</gene>
<proteinExistence type="predicted"/>
<dbReference type="OrthoDB" id="1493562at2"/>
<dbReference type="AlphaFoldDB" id="A0A3R9UTU9"/>
<dbReference type="Pfam" id="PF26468">
    <property type="entry name" value="GIY_YIG_3"/>
    <property type="match status" value="1"/>
</dbReference>
<dbReference type="RefSeq" id="WP_125468009.1">
    <property type="nucleotide sequence ID" value="NZ_RWBG01000003.1"/>
</dbReference>
<sequence>MRDIYDYIHEYFNNQKRYSFPYDRKTLKELTDSNGLYVLFENGEKYNGLDRIVRIGSHDGNDRLIKRLGNHFNSKLHRGSVFRKHIGRCFLNIAEDNYLEHWNRPFKSRVEKEIHGKYVDLEYEKKYEDKVTEHIHKNLSFAIIPKVYDRVKRDRIEEGLISSLNQSDKKICSENWLGNYHPDKRIRNAKIWNIEYLKHQPLDLKEFKELIEK</sequence>
<dbReference type="InterPro" id="IPR058782">
    <property type="entry name" value="GIY_YIG_3"/>
</dbReference>
<evidence type="ECO:0000259" key="1">
    <source>
        <dbReference type="Pfam" id="PF26468"/>
    </source>
</evidence>
<protein>
    <recommendedName>
        <fullName evidence="1">GIY-YIG domain-containing protein</fullName>
    </recommendedName>
</protein>
<reference evidence="2 3" key="1">
    <citation type="submission" date="2018-12" db="EMBL/GenBank/DDBJ databases">
        <title>Mangrovimonas spongiae sp. nov., a novel member of the genus Mangrovimonas isolated from marine sponge.</title>
        <authorList>
            <person name="Zhuang L."/>
            <person name="Luo L."/>
        </authorList>
    </citation>
    <scope>NUCLEOTIDE SEQUENCE [LARGE SCALE GENOMIC DNA]</scope>
    <source>
        <strain evidence="2 3">HN-E26</strain>
    </source>
</reference>
<comment type="caution">
    <text evidence="2">The sequence shown here is derived from an EMBL/GenBank/DDBJ whole genome shotgun (WGS) entry which is preliminary data.</text>
</comment>
<organism evidence="2 3">
    <name type="scientific">Mangrovimonas spongiae</name>
    <dbReference type="NCBI Taxonomy" id="2494697"/>
    <lineage>
        <taxon>Bacteria</taxon>
        <taxon>Pseudomonadati</taxon>
        <taxon>Bacteroidota</taxon>
        <taxon>Flavobacteriia</taxon>
        <taxon>Flavobacteriales</taxon>
        <taxon>Flavobacteriaceae</taxon>
        <taxon>Mangrovimonas</taxon>
    </lineage>
</organism>
<accession>A0A3R9UTU9</accession>
<evidence type="ECO:0000313" key="3">
    <source>
        <dbReference type="Proteomes" id="UP000270620"/>
    </source>
</evidence>
<keyword evidence="3" id="KW-1185">Reference proteome</keyword>